<gene>
    <name evidence="5" type="ORF">DFP79_0779</name>
</gene>
<comment type="similarity">
    <text evidence="2">Belongs to the HAD-like hydrolase superfamily. CbbY/CbbZ/Gph/YieH family.</text>
</comment>
<dbReference type="NCBIfam" id="TIGR01509">
    <property type="entry name" value="HAD-SF-IA-v3"/>
    <property type="match status" value="1"/>
</dbReference>
<dbReference type="InterPro" id="IPR036412">
    <property type="entry name" value="HAD-like_sf"/>
</dbReference>
<comment type="caution">
    <text evidence="5">The sequence shown here is derived from an EMBL/GenBank/DDBJ whole genome shotgun (WGS) entry which is preliminary data.</text>
</comment>
<dbReference type="SUPFAM" id="SSF56784">
    <property type="entry name" value="HAD-like"/>
    <property type="match status" value="1"/>
</dbReference>
<dbReference type="AlphaFoldDB" id="A0A4R6MEC3"/>
<evidence type="ECO:0000256" key="1">
    <source>
        <dbReference type="ARBA" id="ARBA00001946"/>
    </source>
</evidence>
<dbReference type="GO" id="GO:0046872">
    <property type="term" value="F:metal ion binding"/>
    <property type="evidence" value="ECO:0007669"/>
    <property type="project" value="UniProtKB-KW"/>
</dbReference>
<protein>
    <submittedName>
        <fullName evidence="5">HAD superfamily hydrolase (TIGR01509 family)/HAD superfamily hydrolase (TIGR01549 family)</fullName>
    </submittedName>
</protein>
<keyword evidence="5" id="KW-0378">Hydrolase</keyword>
<evidence type="ECO:0000313" key="5">
    <source>
        <dbReference type="EMBL" id="TDO99776.1"/>
    </source>
</evidence>
<dbReference type="Proteomes" id="UP000294656">
    <property type="component" value="Unassembled WGS sequence"/>
</dbReference>
<dbReference type="InterPro" id="IPR051600">
    <property type="entry name" value="Beta-PGM-like"/>
</dbReference>
<dbReference type="Pfam" id="PF13419">
    <property type="entry name" value="HAD_2"/>
    <property type="match status" value="1"/>
</dbReference>
<dbReference type="Gene3D" id="3.40.50.1000">
    <property type="entry name" value="HAD superfamily/HAD-like"/>
    <property type="match status" value="1"/>
</dbReference>
<accession>A0A4R6MEC3</accession>
<evidence type="ECO:0000313" key="6">
    <source>
        <dbReference type="Proteomes" id="UP000294656"/>
    </source>
</evidence>
<keyword evidence="4" id="KW-0460">Magnesium</keyword>
<dbReference type="InterPro" id="IPR041492">
    <property type="entry name" value="HAD_2"/>
</dbReference>
<keyword evidence="6" id="KW-1185">Reference proteome</keyword>
<organism evidence="5 6">
    <name type="scientific">Marinomonas balearica</name>
    <dbReference type="NCBI Taxonomy" id="491947"/>
    <lineage>
        <taxon>Bacteria</taxon>
        <taxon>Pseudomonadati</taxon>
        <taxon>Pseudomonadota</taxon>
        <taxon>Gammaproteobacteria</taxon>
        <taxon>Oceanospirillales</taxon>
        <taxon>Oceanospirillaceae</taxon>
        <taxon>Marinomonas</taxon>
    </lineage>
</organism>
<dbReference type="SFLD" id="SFLDG01129">
    <property type="entry name" value="C1.5:_HAD__Beta-PGM__Phosphata"/>
    <property type="match status" value="1"/>
</dbReference>
<reference evidence="5 6" key="1">
    <citation type="submission" date="2019-03" db="EMBL/GenBank/DDBJ databases">
        <title>Genomic Encyclopedia of Type Strains, Phase III (KMG-III): the genomes of soil and plant-associated and newly described type strains.</title>
        <authorList>
            <person name="Whitman W."/>
        </authorList>
    </citation>
    <scope>NUCLEOTIDE SEQUENCE [LARGE SCALE GENOMIC DNA]</scope>
    <source>
        <strain evidence="5 6">CECT 7378</strain>
    </source>
</reference>
<dbReference type="GO" id="GO:0016787">
    <property type="term" value="F:hydrolase activity"/>
    <property type="evidence" value="ECO:0007669"/>
    <property type="project" value="UniProtKB-KW"/>
</dbReference>
<proteinExistence type="inferred from homology"/>
<sequence length="217" mass="23841">MPVDYHAIIFDCDGVIVDTETISNRVMFELLQESDIAVSLETIHKEFTGYTTQHNLDAIEALTHKKVPDHFLSEYKARFQKHIDLYLEPIQGITEVLSKIQTPIAMATNATRKEMDYKLNKIGLIEKFKTRFCVDDVVHGKPAPDMYVKAAEALNIPPNKCIVIEDSIAGITAGVAAGATVYAYSAMVDSSAQINAGAAETFTSMKALETLLGLASK</sequence>
<dbReference type="OrthoDB" id="9800058at2"/>
<dbReference type="RefSeq" id="WP_133502607.1">
    <property type="nucleotide sequence ID" value="NZ_SNXC01000009.1"/>
</dbReference>
<dbReference type="InterPro" id="IPR006439">
    <property type="entry name" value="HAD-SF_hydro_IA"/>
</dbReference>
<comment type="cofactor">
    <cofactor evidence="1">
        <name>Mg(2+)</name>
        <dbReference type="ChEBI" id="CHEBI:18420"/>
    </cofactor>
</comment>
<dbReference type="InterPro" id="IPR023198">
    <property type="entry name" value="PGP-like_dom2"/>
</dbReference>
<dbReference type="PANTHER" id="PTHR46193:SF10">
    <property type="entry name" value="6-PHOSPHOGLUCONATE PHOSPHATASE"/>
    <property type="match status" value="1"/>
</dbReference>
<evidence type="ECO:0000256" key="4">
    <source>
        <dbReference type="ARBA" id="ARBA00022842"/>
    </source>
</evidence>
<evidence type="ECO:0000256" key="3">
    <source>
        <dbReference type="ARBA" id="ARBA00022723"/>
    </source>
</evidence>
<evidence type="ECO:0000256" key="2">
    <source>
        <dbReference type="ARBA" id="ARBA00006171"/>
    </source>
</evidence>
<keyword evidence="3" id="KW-0479">Metal-binding</keyword>
<dbReference type="Gene3D" id="1.10.150.240">
    <property type="entry name" value="Putative phosphatase, domain 2"/>
    <property type="match status" value="1"/>
</dbReference>
<dbReference type="SFLD" id="SFLDS00003">
    <property type="entry name" value="Haloacid_Dehalogenase"/>
    <property type="match status" value="1"/>
</dbReference>
<dbReference type="PANTHER" id="PTHR46193">
    <property type="entry name" value="6-PHOSPHOGLUCONATE PHOSPHATASE"/>
    <property type="match status" value="1"/>
</dbReference>
<dbReference type="EMBL" id="SNXC01000009">
    <property type="protein sequence ID" value="TDO99776.1"/>
    <property type="molecule type" value="Genomic_DNA"/>
</dbReference>
<dbReference type="InterPro" id="IPR023214">
    <property type="entry name" value="HAD_sf"/>
</dbReference>
<name>A0A4R6MEC3_9GAMM</name>
<dbReference type="SFLD" id="SFLDG01135">
    <property type="entry name" value="C1.5.6:_HAD__Beta-PGM__Phospha"/>
    <property type="match status" value="1"/>
</dbReference>